<keyword evidence="10" id="KW-0391">Immunity</keyword>
<organism evidence="20 21">
    <name type="scientific">Megaselia scalaris</name>
    <name type="common">Humpbacked fly</name>
    <name type="synonym">Phora scalaris</name>
    <dbReference type="NCBI Taxonomy" id="36166"/>
    <lineage>
        <taxon>Eukaryota</taxon>
        <taxon>Metazoa</taxon>
        <taxon>Ecdysozoa</taxon>
        <taxon>Arthropoda</taxon>
        <taxon>Hexapoda</taxon>
        <taxon>Insecta</taxon>
        <taxon>Pterygota</taxon>
        <taxon>Neoptera</taxon>
        <taxon>Endopterygota</taxon>
        <taxon>Diptera</taxon>
        <taxon>Brachycera</taxon>
        <taxon>Muscomorpha</taxon>
        <taxon>Platypezoidea</taxon>
        <taxon>Phoridae</taxon>
        <taxon>Megaseliini</taxon>
        <taxon>Megaselia</taxon>
    </lineage>
</organism>
<dbReference type="GO" id="GO:0048666">
    <property type="term" value="P:neuron development"/>
    <property type="evidence" value="ECO:0007669"/>
    <property type="project" value="UniProtKB-ARBA"/>
</dbReference>
<keyword evidence="4" id="KW-1003">Cell membrane</keyword>
<feature type="domain" description="TIR" evidence="19">
    <location>
        <begin position="942"/>
        <end position="1064"/>
    </location>
</feature>
<feature type="region of interest" description="Disordered" evidence="16">
    <location>
        <begin position="1113"/>
        <end position="1137"/>
    </location>
</feature>
<keyword evidence="14" id="KW-1015">Disulfide bond</keyword>
<dbReference type="InterPro" id="IPR003591">
    <property type="entry name" value="Leu-rich_rpt_typical-subtyp"/>
</dbReference>
<dbReference type="SMART" id="SM00255">
    <property type="entry name" value="TIR"/>
    <property type="match status" value="1"/>
</dbReference>
<dbReference type="PROSITE" id="PS51450">
    <property type="entry name" value="LRR"/>
    <property type="match status" value="8"/>
</dbReference>
<feature type="transmembrane region" description="Helical" evidence="17">
    <location>
        <begin position="893"/>
        <end position="916"/>
    </location>
</feature>
<evidence type="ECO:0000313" key="20">
    <source>
        <dbReference type="EnsemblMetazoa" id="MESCA005981-PA"/>
    </source>
</evidence>
<evidence type="ECO:0000256" key="16">
    <source>
        <dbReference type="SAM" id="MobiDB-lite"/>
    </source>
</evidence>
<dbReference type="SMART" id="SM00369">
    <property type="entry name" value="LRR_TYP"/>
    <property type="match status" value="16"/>
</dbReference>
<evidence type="ECO:0000256" key="3">
    <source>
        <dbReference type="ARBA" id="ARBA00009634"/>
    </source>
</evidence>
<sequence>MSSFIVGRTVALCFVMMTFVASCVDAQCSWEFLESATHIKCHLRILESQGLDLHIAGSADKLDIQCSDSLLYASELPTNAFIKLQKLNIEKIQLNTQNSVWGPAKSLEIFQDSFNSLKNLQYLDLSANNIRQLPEGIWCKSTQNLQVLNLTMNRLRTFDTIGFSVDDKVCSGSELQILDVSFNELRTVPENWGASRLLRLQQLNLQHNNITQISADAFTGLSSLRILNLSNNHLESLPNDIFANNKDLREVHLKNNELYDLPRGIFHHLEQLLILDLSGNQLTSHHVDNNTFSGLMRLIVLNLASNALTRIGAKTFKELYFLQILNLRNNSIGHIEEGTFLPLYNLHTLNLAENRLHTLDNKMFNGLFVLSKLTLSNNLINIIEDQAFQCTFKNLNQLTGLRLIDNRIGNLTKGMFAGMPRLSVLNLAKNNIQSIEIGTFDENIEIEAIRLDKNFLTNINGLFATLASLLWLNLSENHLTWFDYAFVPRNLKWLDIHGNYIEKLENYYKLQEEIHITTLDASHNRITEINKMAVPNSIELLFINNNMVTSIASNTFVDKMNLTRVDLYANMLSKVQLNSLRVAPSTTPEFYLGGNPFECDCSMNWLLTINNQSSSSRMYPKIMDLGNIECLMPHSRSEPIRLLTTLSTSDFVCKYDRFCPDTCHCCDFDNCNCEMVCPQNCSCFHDANWTTNIVDCGKQNLNTLPKKIPTGVTDLYLDALYLNGSNIVNIEHSTFTTMHTLEVLHLENNKLQTLEGYEFAHLSLLKELYLHNNLLNNIGNSTFAPLVSLQILRIDNNRLTSIPMWQFVTLQYRNSLQAISMGRNSWTCRCKFLQELTQFAYENTMIIQDPQDIYCVDGAIKRELDLNSSSSECVESLESTSSTGANQDQSNGYISLLAAVLVLIFLVVILIIGFVFRESLRMWLFAHYGVRVCESRFEDAGKLYDAIILHSARDYEFVCRNIATELEHGGPPFRLCIQQRDLPPEASHLQIVEASRASRKIILILTKNLLATEWTRPEFRSAFHEALRGCTNKLVIVEETEVSIPSNRISTCDRYFWDKLRFAIPIELSPRGNNYTLDHHERFKQPVSPGVIFRQAPPPPAYYPEDIEANYSSATTATPSPRPTRHMQPSSTLRPPSEHIYSSIESEYSAYDLDPNGQHNLHHQQQQQLLPSSYRQQLQQQHHLHNNRSSKINSMGLELNAHPSNWRNGPVVAPVHIRSGSGLSSGSGVNVNMNVSNAVAANPSSSSTSSSTNTTTTTTPQVGGSNNGQTFLV</sequence>
<evidence type="ECO:0000256" key="4">
    <source>
        <dbReference type="ARBA" id="ARBA00022475"/>
    </source>
</evidence>
<name>T1GQR7_MEGSC</name>
<evidence type="ECO:0000256" key="14">
    <source>
        <dbReference type="ARBA" id="ARBA00023157"/>
    </source>
</evidence>
<comment type="subcellular location">
    <subcellularLocation>
        <location evidence="1">Cell membrane</location>
        <topology evidence="1">Single-pass membrane protein</topology>
    </subcellularLocation>
    <subcellularLocation>
        <location evidence="2">Membrane</location>
        <topology evidence="2">Single-pass type I membrane protein</topology>
    </subcellularLocation>
</comment>
<keyword evidence="15" id="KW-0675">Receptor</keyword>
<dbReference type="GO" id="GO:0045087">
    <property type="term" value="P:innate immune response"/>
    <property type="evidence" value="ECO:0007669"/>
    <property type="project" value="UniProtKB-KW"/>
</dbReference>
<keyword evidence="21" id="KW-1185">Reference proteome</keyword>
<dbReference type="GO" id="GO:0007165">
    <property type="term" value="P:signal transduction"/>
    <property type="evidence" value="ECO:0007669"/>
    <property type="project" value="InterPro"/>
</dbReference>
<feature type="chain" id="PRO_5004577085" description="TIR domain-containing protein" evidence="18">
    <location>
        <begin position="27"/>
        <end position="1273"/>
    </location>
</feature>
<dbReference type="SMART" id="SM00364">
    <property type="entry name" value="LRR_BAC"/>
    <property type="match status" value="7"/>
</dbReference>
<dbReference type="PANTHER" id="PTHR24366:SF168">
    <property type="entry name" value="GH22922P-RELATED"/>
    <property type="match status" value="1"/>
</dbReference>
<dbReference type="PROSITE" id="PS50104">
    <property type="entry name" value="TIR"/>
    <property type="match status" value="1"/>
</dbReference>
<keyword evidence="9" id="KW-0677">Repeat</keyword>
<dbReference type="InterPro" id="IPR035897">
    <property type="entry name" value="Toll_tir_struct_dom_sf"/>
</dbReference>
<dbReference type="Pfam" id="PF13855">
    <property type="entry name" value="LRR_8"/>
    <property type="match status" value="5"/>
</dbReference>
<keyword evidence="7 17" id="KW-0812">Transmembrane</keyword>
<evidence type="ECO:0000256" key="12">
    <source>
        <dbReference type="ARBA" id="ARBA00023027"/>
    </source>
</evidence>
<proteinExistence type="inferred from homology"/>
<feature type="region of interest" description="Disordered" evidence="16">
    <location>
        <begin position="1151"/>
        <end position="1186"/>
    </location>
</feature>
<protein>
    <recommendedName>
        <fullName evidence="19">TIR domain-containing protein</fullName>
    </recommendedName>
</protein>
<evidence type="ECO:0000256" key="7">
    <source>
        <dbReference type="ARBA" id="ARBA00022692"/>
    </source>
</evidence>
<dbReference type="EnsemblMetazoa" id="MESCA005981-RA">
    <property type="protein sequence ID" value="MESCA005981-PA"/>
    <property type="gene ID" value="MESCA005981"/>
</dbReference>
<evidence type="ECO:0000256" key="9">
    <source>
        <dbReference type="ARBA" id="ARBA00022737"/>
    </source>
</evidence>
<dbReference type="PANTHER" id="PTHR24366">
    <property type="entry name" value="IG(IMMUNOGLOBULIN) AND LRR(LEUCINE RICH REPEAT) DOMAINS"/>
    <property type="match status" value="1"/>
</dbReference>
<evidence type="ECO:0000259" key="19">
    <source>
        <dbReference type="PROSITE" id="PS50104"/>
    </source>
</evidence>
<dbReference type="Gene3D" id="3.80.10.10">
    <property type="entry name" value="Ribonuclease Inhibitor"/>
    <property type="match status" value="7"/>
</dbReference>
<dbReference type="HOGENOM" id="CLU_004280_0_0_1"/>
<feature type="signal peptide" evidence="18">
    <location>
        <begin position="1"/>
        <end position="26"/>
    </location>
</feature>
<dbReference type="SMART" id="SM00082">
    <property type="entry name" value="LRRCT"/>
    <property type="match status" value="2"/>
</dbReference>
<comment type="similarity">
    <text evidence="3">Belongs to the Toll-like receptor family.</text>
</comment>
<reference evidence="20" key="2">
    <citation type="submission" date="2015-06" db="UniProtKB">
        <authorList>
            <consortium name="EnsemblMetazoa"/>
        </authorList>
    </citation>
    <scope>IDENTIFICATION</scope>
</reference>
<evidence type="ECO:0000256" key="17">
    <source>
        <dbReference type="SAM" id="Phobius"/>
    </source>
</evidence>
<dbReference type="SMART" id="SM00365">
    <property type="entry name" value="LRR_SD22"/>
    <property type="match status" value="5"/>
</dbReference>
<dbReference type="FunFam" id="3.80.10.10:FF:000355">
    <property type="entry name" value="Toll-like receptor Tollo"/>
    <property type="match status" value="1"/>
</dbReference>
<dbReference type="InterPro" id="IPR000372">
    <property type="entry name" value="LRRNT"/>
</dbReference>
<feature type="region of interest" description="Disordered" evidence="16">
    <location>
        <begin position="1240"/>
        <end position="1273"/>
    </location>
</feature>
<dbReference type="SUPFAM" id="SSF52075">
    <property type="entry name" value="Outer arm dynein light chain 1"/>
    <property type="match status" value="1"/>
</dbReference>
<reference evidence="21" key="1">
    <citation type="submission" date="2013-02" db="EMBL/GenBank/DDBJ databases">
        <authorList>
            <person name="Hughes D."/>
        </authorList>
    </citation>
    <scope>NUCLEOTIDE SEQUENCE</scope>
    <source>
        <strain>Durham</strain>
        <strain evidence="21">NC isolate 2 -- Noor lab</strain>
    </source>
</reference>
<dbReference type="STRING" id="36166.T1GQR7"/>
<evidence type="ECO:0000256" key="8">
    <source>
        <dbReference type="ARBA" id="ARBA00022729"/>
    </source>
</evidence>
<dbReference type="SMART" id="SM00013">
    <property type="entry name" value="LRRNT"/>
    <property type="match status" value="1"/>
</dbReference>
<keyword evidence="11 17" id="KW-1133">Transmembrane helix</keyword>
<evidence type="ECO:0000313" key="21">
    <source>
        <dbReference type="Proteomes" id="UP000015102"/>
    </source>
</evidence>
<feature type="compositionally biased region" description="Low complexity" evidence="16">
    <location>
        <begin position="1240"/>
        <end position="1264"/>
    </location>
</feature>
<evidence type="ECO:0000256" key="2">
    <source>
        <dbReference type="ARBA" id="ARBA00004479"/>
    </source>
</evidence>
<keyword evidence="13 17" id="KW-0472">Membrane</keyword>
<keyword evidence="5" id="KW-0399">Innate immunity</keyword>
<evidence type="ECO:0000256" key="6">
    <source>
        <dbReference type="ARBA" id="ARBA00022614"/>
    </source>
</evidence>
<dbReference type="SUPFAM" id="SSF52200">
    <property type="entry name" value="Toll/Interleukin receptor TIR domain"/>
    <property type="match status" value="1"/>
</dbReference>
<dbReference type="InterPro" id="IPR032675">
    <property type="entry name" value="LRR_dom_sf"/>
</dbReference>
<dbReference type="Gene3D" id="3.40.50.10140">
    <property type="entry name" value="Toll/interleukin-1 receptor homology (TIR) domain"/>
    <property type="match status" value="1"/>
</dbReference>
<dbReference type="SUPFAM" id="SSF52058">
    <property type="entry name" value="L domain-like"/>
    <property type="match status" value="2"/>
</dbReference>
<dbReference type="Pfam" id="PF00560">
    <property type="entry name" value="LRR_1"/>
    <property type="match status" value="1"/>
</dbReference>
<evidence type="ECO:0000256" key="18">
    <source>
        <dbReference type="SAM" id="SignalP"/>
    </source>
</evidence>
<evidence type="ECO:0000256" key="1">
    <source>
        <dbReference type="ARBA" id="ARBA00004162"/>
    </source>
</evidence>
<dbReference type="EMBL" id="CAQQ02031900">
    <property type="status" value="NOT_ANNOTATED_CDS"/>
    <property type="molecule type" value="Genomic_DNA"/>
</dbReference>
<dbReference type="GO" id="GO:0009653">
    <property type="term" value="P:anatomical structure morphogenesis"/>
    <property type="evidence" value="ECO:0007669"/>
    <property type="project" value="UniProtKB-ARBA"/>
</dbReference>
<keyword evidence="12" id="KW-0520">NAD</keyword>
<dbReference type="Proteomes" id="UP000015102">
    <property type="component" value="Unassembled WGS sequence"/>
</dbReference>
<dbReference type="OMA" id="CCEYEQC"/>
<dbReference type="AlphaFoldDB" id="T1GQR7"/>
<evidence type="ECO:0000256" key="11">
    <source>
        <dbReference type="ARBA" id="ARBA00022989"/>
    </source>
</evidence>
<keyword evidence="8 18" id="KW-0732">Signal</keyword>
<accession>T1GQR7</accession>
<evidence type="ECO:0000256" key="5">
    <source>
        <dbReference type="ARBA" id="ARBA00022588"/>
    </source>
</evidence>
<evidence type="ECO:0000256" key="15">
    <source>
        <dbReference type="ARBA" id="ARBA00023170"/>
    </source>
</evidence>
<evidence type="ECO:0000256" key="10">
    <source>
        <dbReference type="ARBA" id="ARBA00022859"/>
    </source>
</evidence>
<keyword evidence="6" id="KW-0433">Leucine-rich repeat</keyword>
<dbReference type="GO" id="GO:0010556">
    <property type="term" value="P:regulation of macromolecule biosynthetic process"/>
    <property type="evidence" value="ECO:0007669"/>
    <property type="project" value="UniProtKB-ARBA"/>
</dbReference>
<evidence type="ECO:0000256" key="13">
    <source>
        <dbReference type="ARBA" id="ARBA00023136"/>
    </source>
</evidence>
<dbReference type="GO" id="GO:0005886">
    <property type="term" value="C:plasma membrane"/>
    <property type="evidence" value="ECO:0007669"/>
    <property type="project" value="UniProtKB-SubCell"/>
</dbReference>
<dbReference type="InterPro" id="IPR000157">
    <property type="entry name" value="TIR_dom"/>
</dbReference>
<feature type="compositionally biased region" description="Low complexity" evidence="16">
    <location>
        <begin position="1163"/>
        <end position="1181"/>
    </location>
</feature>
<dbReference type="InterPro" id="IPR000483">
    <property type="entry name" value="Cys-rich_flank_reg_C"/>
</dbReference>
<dbReference type="InterPro" id="IPR001611">
    <property type="entry name" value="Leu-rich_rpt"/>
</dbReference>